<dbReference type="InterPro" id="IPR019734">
    <property type="entry name" value="TPR_rpt"/>
</dbReference>
<proteinExistence type="predicted"/>
<dbReference type="Pfam" id="PF12770">
    <property type="entry name" value="CHAT"/>
    <property type="match status" value="1"/>
</dbReference>
<dbReference type="InterPro" id="IPR024983">
    <property type="entry name" value="CHAT_dom"/>
</dbReference>
<sequence>MCKWWWIGLLCSVQLQAQSWIADFRQADEARANGLYKEAVALYSRVIAATPDPTARMDCLNSRAGCYKQLADYRQALADYGQAEALADTPELKNRILFNKTGVLLQTGRYEEVVDLLSGMEFAEEQQEGKRLANLAVAYAYMGDWEQGIRLLEQVPEDRCGKETQATLLQNKGFIKWEMHDYRGAYEDLKKASLALQGERYYLTLANLAVVEAELRLYEEALCHIDSVLAWQGGQPSIGTGHPDYIISLRKKAEILLKKGEREEALRLFRSFYKAELDYVKRNFVGMTEQNRLDFWKKEKPLLSEIFSLGEACPEFLYDVALLRRHIALLDRKAVADRKSLDEFCRIDSRQVRKALRPKEVAVEFACYKDLLSADTMYIALVASRDRVQHVALGTRKDLHGHRVGKVTLDKAVCTGARYVDQIYEDTVLAQKIWQPIVKLLPAGTQTLYFAPDGLFQMLGIEYLSFEDLKGLEMRRLSSTAQIVSRQVGSGKKNGAEGVLVIGGLAYNECLPEPDTVSVSNRIAYDYVIRNYGRPMNFAYLKGAGMEADSISAILKTESIVTADEAWLKHRLGESRIAHLATHGYSLKVSLDEPLYFMRDSIQEDQSLLASGIALTGANVAGKMERAEDGLLSARELCDMDLTDTELVVLSACQTAQGVVSDEGPAGLVRGLKRAGVKTVIATLWSVDDKATALFMKALYENWKVKKQDLYVAFRQAREALRNYKITKKVVLQRKTLRRVVVDCSKDPIYPYRSPYYWAPFVLID</sequence>
<dbReference type="RefSeq" id="WP_204970931.1">
    <property type="nucleotide sequence ID" value="NZ_JAAZTS010000002.1"/>
</dbReference>
<dbReference type="SUPFAM" id="SSF48452">
    <property type="entry name" value="TPR-like"/>
    <property type="match status" value="2"/>
</dbReference>
<gene>
    <name evidence="2" type="ORF">H6D15_02155</name>
</gene>
<evidence type="ECO:0000313" key="2">
    <source>
        <dbReference type="EMBL" id="MBM6856418.1"/>
    </source>
</evidence>
<reference evidence="2 3" key="1">
    <citation type="journal article" date="2021" name="Sci. Rep.">
        <title>The distribution of antibiotic resistance genes in chicken gut microbiota commensals.</title>
        <authorList>
            <person name="Juricova H."/>
            <person name="Matiasovicova J."/>
            <person name="Kubasova T."/>
            <person name="Cejkova D."/>
            <person name="Rychlik I."/>
        </authorList>
    </citation>
    <scope>NUCLEOTIDE SEQUENCE [LARGE SCALE GENOMIC DNA]</scope>
    <source>
        <strain evidence="2 3">An421</strain>
    </source>
</reference>
<dbReference type="InterPro" id="IPR011990">
    <property type="entry name" value="TPR-like_helical_dom_sf"/>
</dbReference>
<dbReference type="Proteomes" id="UP000698924">
    <property type="component" value="Unassembled WGS sequence"/>
</dbReference>
<protein>
    <submittedName>
        <fullName evidence="2">CHAT domain-containing protein</fullName>
    </submittedName>
</protein>
<name>A0AA40ZQV1_9BACT</name>
<organism evidence="2 3">
    <name type="scientific">Caecibacteroides pullorum</name>
    <dbReference type="NCBI Taxonomy" id="2725562"/>
    <lineage>
        <taxon>Bacteria</taxon>
        <taxon>Pseudomonadati</taxon>
        <taxon>Bacteroidota</taxon>
        <taxon>Bacteroidia</taxon>
        <taxon>Bacteroidales</taxon>
        <taxon>Bacteroidaceae</taxon>
        <taxon>Caecibacteroides</taxon>
    </lineage>
</organism>
<comment type="caution">
    <text evidence="2">The sequence shown here is derived from an EMBL/GenBank/DDBJ whole genome shotgun (WGS) entry which is preliminary data.</text>
</comment>
<evidence type="ECO:0000313" key="3">
    <source>
        <dbReference type="Proteomes" id="UP000698924"/>
    </source>
</evidence>
<dbReference type="EMBL" id="JACJMO010000002">
    <property type="protein sequence ID" value="MBM6856418.1"/>
    <property type="molecule type" value="Genomic_DNA"/>
</dbReference>
<accession>A0AA40ZQV1</accession>
<dbReference type="PANTHER" id="PTHR10098:SF108">
    <property type="entry name" value="TETRATRICOPEPTIDE REPEAT PROTEIN 28"/>
    <property type="match status" value="1"/>
</dbReference>
<dbReference type="Gene3D" id="1.25.40.10">
    <property type="entry name" value="Tetratricopeptide repeat domain"/>
    <property type="match status" value="2"/>
</dbReference>
<dbReference type="AlphaFoldDB" id="A0AA40ZQV1"/>
<keyword evidence="3" id="KW-1185">Reference proteome</keyword>
<dbReference type="SMART" id="SM00028">
    <property type="entry name" value="TPR"/>
    <property type="match status" value="5"/>
</dbReference>
<evidence type="ECO:0000259" key="1">
    <source>
        <dbReference type="Pfam" id="PF12770"/>
    </source>
</evidence>
<dbReference type="PANTHER" id="PTHR10098">
    <property type="entry name" value="RAPSYN-RELATED"/>
    <property type="match status" value="1"/>
</dbReference>
<feature type="domain" description="CHAT" evidence="1">
    <location>
        <begin position="429"/>
        <end position="764"/>
    </location>
</feature>